<evidence type="ECO:0000313" key="2">
    <source>
        <dbReference type="Proteomes" id="UP000663193"/>
    </source>
</evidence>
<dbReference type="AlphaFoldDB" id="A0A7U2EY56"/>
<dbReference type="Proteomes" id="UP000663193">
    <property type="component" value="Chromosome 3"/>
</dbReference>
<dbReference type="InterPro" id="IPR050849">
    <property type="entry name" value="HAD-like_hydrolase_phosphatase"/>
</dbReference>
<dbReference type="EMBL" id="CP069025">
    <property type="protein sequence ID" value="QRC93109.1"/>
    <property type="molecule type" value="Genomic_DNA"/>
</dbReference>
<accession>A0A7U2EY56</accession>
<proteinExistence type="predicted"/>
<dbReference type="Pfam" id="PF12710">
    <property type="entry name" value="HAD"/>
    <property type="match status" value="1"/>
</dbReference>
<reference evidence="2" key="1">
    <citation type="journal article" date="2021" name="BMC Genomics">
        <title>Chromosome-level genome assembly and manually-curated proteome of model necrotroph Parastagonospora nodorum Sn15 reveals a genome-wide trove of candidate effector homologs, and redundancy of virulence-related functions within an accessory chromosome.</title>
        <authorList>
            <person name="Bertazzoni S."/>
            <person name="Jones D.A.B."/>
            <person name="Phan H.T."/>
            <person name="Tan K.-C."/>
            <person name="Hane J.K."/>
        </authorList>
    </citation>
    <scope>NUCLEOTIDE SEQUENCE [LARGE SCALE GENOMIC DNA]</scope>
    <source>
        <strain evidence="2">SN15 / ATCC MYA-4574 / FGSC 10173)</strain>
    </source>
</reference>
<dbReference type="Gene3D" id="3.40.50.1000">
    <property type="entry name" value="HAD superfamily/HAD-like"/>
    <property type="match status" value="1"/>
</dbReference>
<sequence length="305" mass="33618">MPTKPRRSTHFILDFDGTITQSDTLNTLVSIAASSKPEFPTQERWKAVVDAYISDYTATLEKLAPNGKFPTTVGGEKKLLRDLKAVEQRSLDRVFEARIFEGVTREVIEEGAERAVRGGEVGVREGCVGFMRSILASKEDKLYVLSVNWSRHFIASCLKAAGVLVDPAVILANELEGIAEERASTGQISPEGSMKIVSSGDKLQYLEQIREQGTARIVYIGDSWPDIECLLAADVGICIRDEPMGSSQRKLAEALERLEVACPRILDHDGSAQSQVVWAKDFSEISTWLENHRFEAESTRAGTAV</sequence>
<dbReference type="SUPFAM" id="SSF56784">
    <property type="entry name" value="HAD-like"/>
    <property type="match status" value="1"/>
</dbReference>
<dbReference type="OMA" id="STTDMEC"/>
<gene>
    <name evidence="1" type="ORF">JI435_033500</name>
</gene>
<evidence type="ECO:0008006" key="3">
    <source>
        <dbReference type="Google" id="ProtNLM"/>
    </source>
</evidence>
<name>A0A7U2EY56_PHANO</name>
<dbReference type="CDD" id="cd01427">
    <property type="entry name" value="HAD_like"/>
    <property type="match status" value="1"/>
</dbReference>
<keyword evidence="2" id="KW-1185">Reference proteome</keyword>
<dbReference type="PANTHER" id="PTHR28181">
    <property type="entry name" value="UPF0655 PROTEIN YCR015C"/>
    <property type="match status" value="1"/>
</dbReference>
<dbReference type="InterPro" id="IPR023214">
    <property type="entry name" value="HAD_sf"/>
</dbReference>
<dbReference type="PANTHER" id="PTHR28181:SF1">
    <property type="entry name" value="COLD TOLERANCE PROTEIN 1"/>
    <property type="match status" value="1"/>
</dbReference>
<protein>
    <recommendedName>
        <fullName evidence="3">Haloacid dehalogenase-like hydrolase</fullName>
    </recommendedName>
</protein>
<dbReference type="OrthoDB" id="10255128at2759"/>
<organism evidence="1 2">
    <name type="scientific">Phaeosphaeria nodorum (strain SN15 / ATCC MYA-4574 / FGSC 10173)</name>
    <name type="common">Glume blotch fungus</name>
    <name type="synonym">Parastagonospora nodorum</name>
    <dbReference type="NCBI Taxonomy" id="321614"/>
    <lineage>
        <taxon>Eukaryota</taxon>
        <taxon>Fungi</taxon>
        <taxon>Dikarya</taxon>
        <taxon>Ascomycota</taxon>
        <taxon>Pezizomycotina</taxon>
        <taxon>Dothideomycetes</taxon>
        <taxon>Pleosporomycetidae</taxon>
        <taxon>Pleosporales</taxon>
        <taxon>Pleosporineae</taxon>
        <taxon>Phaeosphaeriaceae</taxon>
        <taxon>Parastagonospora</taxon>
    </lineage>
</organism>
<evidence type="ECO:0000313" key="1">
    <source>
        <dbReference type="EMBL" id="QRC93109.1"/>
    </source>
</evidence>
<dbReference type="VEuPathDB" id="FungiDB:JI435_033500"/>
<dbReference type="InterPro" id="IPR036412">
    <property type="entry name" value="HAD-like_sf"/>
</dbReference>